<dbReference type="AlphaFoldDB" id="A0A699RDH5"/>
<protein>
    <submittedName>
        <fullName evidence="3">Uncharacterized protein</fullName>
    </submittedName>
</protein>
<evidence type="ECO:0000313" key="3">
    <source>
        <dbReference type="EMBL" id="GFC85309.1"/>
    </source>
</evidence>
<evidence type="ECO:0000256" key="2">
    <source>
        <dbReference type="SAM" id="MobiDB-lite"/>
    </source>
</evidence>
<organism evidence="3">
    <name type="scientific">Tanacetum cinerariifolium</name>
    <name type="common">Dalmatian daisy</name>
    <name type="synonym">Chrysanthemum cinerariifolium</name>
    <dbReference type="NCBI Taxonomy" id="118510"/>
    <lineage>
        <taxon>Eukaryota</taxon>
        <taxon>Viridiplantae</taxon>
        <taxon>Streptophyta</taxon>
        <taxon>Embryophyta</taxon>
        <taxon>Tracheophyta</taxon>
        <taxon>Spermatophyta</taxon>
        <taxon>Magnoliopsida</taxon>
        <taxon>eudicotyledons</taxon>
        <taxon>Gunneridae</taxon>
        <taxon>Pentapetalae</taxon>
        <taxon>asterids</taxon>
        <taxon>campanulids</taxon>
        <taxon>Asterales</taxon>
        <taxon>Asteraceae</taxon>
        <taxon>Asteroideae</taxon>
        <taxon>Anthemideae</taxon>
        <taxon>Anthemidinae</taxon>
        <taxon>Tanacetum</taxon>
    </lineage>
</organism>
<feature type="region of interest" description="Disordered" evidence="2">
    <location>
        <begin position="146"/>
        <end position="178"/>
    </location>
</feature>
<comment type="caution">
    <text evidence="3">The sequence shown here is derived from an EMBL/GenBank/DDBJ whole genome shotgun (WGS) entry which is preliminary data.</text>
</comment>
<feature type="compositionally biased region" description="Low complexity" evidence="2">
    <location>
        <begin position="153"/>
        <end position="165"/>
    </location>
</feature>
<evidence type="ECO:0000256" key="1">
    <source>
        <dbReference type="SAM" id="Coils"/>
    </source>
</evidence>
<accession>A0A699RDH5</accession>
<name>A0A699RDH5_TANCI</name>
<reference evidence="3" key="1">
    <citation type="journal article" date="2019" name="Sci. Rep.">
        <title>Draft genome of Tanacetum cinerariifolium, the natural source of mosquito coil.</title>
        <authorList>
            <person name="Yamashiro T."/>
            <person name="Shiraishi A."/>
            <person name="Satake H."/>
            <person name="Nakayama K."/>
        </authorList>
    </citation>
    <scope>NUCLEOTIDE SEQUENCE</scope>
</reference>
<gene>
    <name evidence="3" type="ORF">Tci_857279</name>
</gene>
<proteinExistence type="predicted"/>
<sequence length="178" mass="19109">SVLKLVTRVKQLEGLLQQQKQRLVLSNSEGEDTTPTEQDIDLEALHTLAHMSLGGDSSDMPAGHDAAEVPTDTSMPFCSPSTTRRRLKKPFSSFAFAHAPENVPAGAGISAAATTIPAGSPMDVAVHNLHDSQLGEEIAKKIHAKQEAEFARQQEQLAQKAQAKRVTSPTVHGLRLSD</sequence>
<keyword evidence="1" id="KW-0175">Coiled coil</keyword>
<feature type="coiled-coil region" evidence="1">
    <location>
        <begin position="2"/>
        <end position="29"/>
    </location>
</feature>
<feature type="non-terminal residue" evidence="3">
    <location>
        <position position="1"/>
    </location>
</feature>
<dbReference type="EMBL" id="BKCJ011099285">
    <property type="protein sequence ID" value="GFC85309.1"/>
    <property type="molecule type" value="Genomic_DNA"/>
</dbReference>